<name>A0A059KW84_9PSED</name>
<gene>
    <name evidence="1" type="ORF">V466_25235</name>
</gene>
<accession>A0A059KW84</accession>
<organism evidence="1 2">
    <name type="scientific">Pseudomonas mandelii PD30</name>
    <dbReference type="NCBI Taxonomy" id="1419583"/>
    <lineage>
        <taxon>Bacteria</taxon>
        <taxon>Pseudomonadati</taxon>
        <taxon>Pseudomonadota</taxon>
        <taxon>Gammaproteobacteria</taxon>
        <taxon>Pseudomonadales</taxon>
        <taxon>Pseudomonadaceae</taxon>
        <taxon>Pseudomonas</taxon>
    </lineage>
</organism>
<dbReference type="Proteomes" id="UP000026739">
    <property type="component" value="Unassembled WGS sequence"/>
</dbReference>
<dbReference type="EMBL" id="AZQQ01000099">
    <property type="protein sequence ID" value="KDD66251.1"/>
    <property type="molecule type" value="Genomic_DNA"/>
</dbReference>
<sequence length="56" mass="6195">MDAIAGRHISIAPPIAPIEARTAALIHRGLDLRKLPFMRIGSARDARWALMMDSRS</sequence>
<reference evidence="1 2" key="1">
    <citation type="submission" date="2013-12" db="EMBL/GenBank/DDBJ databases">
        <authorList>
            <person name="Formusa P.A."/>
            <person name="Habash M."/>
            <person name="Lee H."/>
            <person name="Trevors J.T."/>
        </authorList>
    </citation>
    <scope>NUCLEOTIDE SEQUENCE [LARGE SCALE GENOMIC DNA]</scope>
    <source>
        <strain evidence="1 2">PD30</strain>
    </source>
</reference>
<proteinExistence type="predicted"/>
<dbReference type="AlphaFoldDB" id="A0A059KW84"/>
<comment type="caution">
    <text evidence="1">The sequence shown here is derived from an EMBL/GenBank/DDBJ whole genome shotgun (WGS) entry which is preliminary data.</text>
</comment>
<evidence type="ECO:0000313" key="1">
    <source>
        <dbReference type="EMBL" id="KDD66251.1"/>
    </source>
</evidence>
<evidence type="ECO:0000313" key="2">
    <source>
        <dbReference type="Proteomes" id="UP000026739"/>
    </source>
</evidence>
<protein>
    <submittedName>
        <fullName evidence="1">Uncharacterized protein</fullName>
    </submittedName>
</protein>